<keyword evidence="1" id="KW-0732">Signal</keyword>
<gene>
    <name evidence="2" type="ORF">B0T20DRAFT_419964</name>
</gene>
<reference evidence="2" key="2">
    <citation type="submission" date="2023-07" db="EMBL/GenBank/DDBJ databases">
        <authorList>
            <consortium name="Lawrence Berkeley National Laboratory"/>
            <person name="Haridas S."/>
            <person name="Hensen N."/>
            <person name="Bonometti L."/>
            <person name="Westerberg I."/>
            <person name="Brannstrom I.O."/>
            <person name="Guillou S."/>
            <person name="Cros-Aarteil S."/>
            <person name="Calhoun S."/>
            <person name="Kuo A."/>
            <person name="Mondo S."/>
            <person name="Pangilinan J."/>
            <person name="Riley R."/>
            <person name="LaButti K."/>
            <person name="Andreopoulos B."/>
            <person name="Lipzen A."/>
            <person name="Chen C."/>
            <person name="Yanf M."/>
            <person name="Daum C."/>
            <person name="Ng V."/>
            <person name="Clum A."/>
            <person name="Steindorff A."/>
            <person name="Ohm R."/>
            <person name="Martin F."/>
            <person name="Silar P."/>
            <person name="Natvig D."/>
            <person name="Lalanne C."/>
            <person name="Gautier V."/>
            <person name="Ament-velasquez S.L."/>
            <person name="Kruys A."/>
            <person name="Hutchinson M.I."/>
            <person name="Powell A.J."/>
            <person name="Barry K."/>
            <person name="Miller A.N."/>
            <person name="Grigoriev I.V."/>
            <person name="Debuchy R."/>
            <person name="Gladieux P."/>
            <person name="Thoren M.H."/>
            <person name="Johannesson H."/>
        </authorList>
    </citation>
    <scope>NUCLEOTIDE SEQUENCE</scope>
    <source>
        <strain evidence="2">FGSC 1904</strain>
    </source>
</reference>
<feature type="chain" id="PRO_5041995129" evidence="1">
    <location>
        <begin position="20"/>
        <end position="147"/>
    </location>
</feature>
<reference evidence="2" key="1">
    <citation type="journal article" date="2023" name="Mol. Phylogenet. Evol.">
        <title>Genome-scale phylogeny and comparative genomics of the fungal order Sordariales.</title>
        <authorList>
            <person name="Hensen N."/>
            <person name="Bonometti L."/>
            <person name="Westerberg I."/>
            <person name="Brannstrom I.O."/>
            <person name="Guillou S."/>
            <person name="Cros-Aarteil S."/>
            <person name="Calhoun S."/>
            <person name="Haridas S."/>
            <person name="Kuo A."/>
            <person name="Mondo S."/>
            <person name="Pangilinan J."/>
            <person name="Riley R."/>
            <person name="LaButti K."/>
            <person name="Andreopoulos B."/>
            <person name="Lipzen A."/>
            <person name="Chen C."/>
            <person name="Yan M."/>
            <person name="Daum C."/>
            <person name="Ng V."/>
            <person name="Clum A."/>
            <person name="Steindorff A."/>
            <person name="Ohm R.A."/>
            <person name="Martin F."/>
            <person name="Silar P."/>
            <person name="Natvig D.O."/>
            <person name="Lalanne C."/>
            <person name="Gautier V."/>
            <person name="Ament-Velasquez S.L."/>
            <person name="Kruys A."/>
            <person name="Hutchinson M.I."/>
            <person name="Powell A.J."/>
            <person name="Barry K."/>
            <person name="Miller A.N."/>
            <person name="Grigoriev I.V."/>
            <person name="Debuchy R."/>
            <person name="Gladieux P."/>
            <person name="Hiltunen Thoren M."/>
            <person name="Johannesson H."/>
        </authorList>
    </citation>
    <scope>NUCLEOTIDE SEQUENCE</scope>
    <source>
        <strain evidence="2">FGSC 1904</strain>
    </source>
</reference>
<sequence length="147" mass="16667">MFFSFFFSILLFYLPSLLPIPHDPFFFCLFHHIKHCPFMSLTSFNFSSFSFHLFIPHHHHSGFPILACHALPPMVSFSNHSCTAWPPRYCSKLPPIPPPPTNLVPLSSSRLSRSLGLNVTTHLPNPTAPCSRTNAPKYSCCWYTSGT</sequence>
<evidence type="ECO:0000256" key="1">
    <source>
        <dbReference type="SAM" id="SignalP"/>
    </source>
</evidence>
<dbReference type="Proteomes" id="UP001281003">
    <property type="component" value="Unassembled WGS sequence"/>
</dbReference>
<dbReference type="EMBL" id="JAUTDP010000010">
    <property type="protein sequence ID" value="KAK3395827.1"/>
    <property type="molecule type" value="Genomic_DNA"/>
</dbReference>
<organism evidence="2 3">
    <name type="scientific">Sordaria brevicollis</name>
    <dbReference type="NCBI Taxonomy" id="83679"/>
    <lineage>
        <taxon>Eukaryota</taxon>
        <taxon>Fungi</taxon>
        <taxon>Dikarya</taxon>
        <taxon>Ascomycota</taxon>
        <taxon>Pezizomycotina</taxon>
        <taxon>Sordariomycetes</taxon>
        <taxon>Sordariomycetidae</taxon>
        <taxon>Sordariales</taxon>
        <taxon>Sordariaceae</taxon>
        <taxon>Sordaria</taxon>
    </lineage>
</organism>
<feature type="signal peptide" evidence="1">
    <location>
        <begin position="1"/>
        <end position="19"/>
    </location>
</feature>
<evidence type="ECO:0000313" key="2">
    <source>
        <dbReference type="EMBL" id="KAK3395827.1"/>
    </source>
</evidence>
<comment type="caution">
    <text evidence="2">The sequence shown here is derived from an EMBL/GenBank/DDBJ whole genome shotgun (WGS) entry which is preliminary data.</text>
</comment>
<protein>
    <submittedName>
        <fullName evidence="2">Uncharacterized protein</fullName>
    </submittedName>
</protein>
<proteinExistence type="predicted"/>
<keyword evidence="3" id="KW-1185">Reference proteome</keyword>
<dbReference type="AlphaFoldDB" id="A0AAE0U9I9"/>
<accession>A0AAE0U9I9</accession>
<evidence type="ECO:0000313" key="3">
    <source>
        <dbReference type="Proteomes" id="UP001281003"/>
    </source>
</evidence>
<name>A0AAE0U9I9_SORBR</name>